<evidence type="ECO:0000313" key="2">
    <source>
        <dbReference type="EMBL" id="TZE81878.1"/>
    </source>
</evidence>
<dbReference type="EMBL" id="VTPS01000010">
    <property type="protein sequence ID" value="TZE81878.1"/>
    <property type="molecule type" value="Genomic_DNA"/>
</dbReference>
<reference evidence="2 3" key="1">
    <citation type="submission" date="2019-08" db="EMBL/GenBank/DDBJ databases">
        <title>Calorimonas adulescens gen. nov., sp. nov., an anaerobic thermophilic bacterium from Sakhalin hot spring.</title>
        <authorList>
            <person name="Khomyakova M.A."/>
            <person name="Merkel A.Y."/>
            <person name="Novikov A."/>
            <person name="Bonch-Osmolovskaya E.A."/>
            <person name="Slobodkin A.I."/>
        </authorList>
    </citation>
    <scope>NUCLEOTIDE SEQUENCE [LARGE SCALE GENOMIC DNA]</scope>
    <source>
        <strain evidence="2 3">A05MB</strain>
    </source>
</reference>
<keyword evidence="1" id="KW-1133">Transmembrane helix</keyword>
<gene>
    <name evidence="2" type="ORF">FWJ32_07850</name>
</gene>
<evidence type="ECO:0000256" key="1">
    <source>
        <dbReference type="SAM" id="Phobius"/>
    </source>
</evidence>
<dbReference type="InterPro" id="IPR007313">
    <property type="entry name" value="FxsA"/>
</dbReference>
<name>A0A5D8QF48_9THEO</name>
<keyword evidence="1" id="KW-0472">Membrane</keyword>
<accession>A0A5D8QF48</accession>
<protein>
    <submittedName>
        <fullName evidence="2">FxsA family protein</fullName>
    </submittedName>
</protein>
<organism evidence="2 3">
    <name type="scientific">Calorimonas adulescens</name>
    <dbReference type="NCBI Taxonomy" id="2606906"/>
    <lineage>
        <taxon>Bacteria</taxon>
        <taxon>Bacillati</taxon>
        <taxon>Bacillota</taxon>
        <taxon>Clostridia</taxon>
        <taxon>Thermoanaerobacterales</taxon>
        <taxon>Thermoanaerobacteraceae</taxon>
        <taxon>Calorimonas</taxon>
    </lineage>
</organism>
<feature type="transmembrane region" description="Helical" evidence="1">
    <location>
        <begin position="77"/>
        <end position="102"/>
    </location>
</feature>
<dbReference type="Pfam" id="PF04186">
    <property type="entry name" value="FxsA"/>
    <property type="match status" value="1"/>
</dbReference>
<comment type="caution">
    <text evidence="2">The sequence shown here is derived from an EMBL/GenBank/DDBJ whole genome shotgun (WGS) entry which is preliminary data.</text>
</comment>
<keyword evidence="1" id="KW-0812">Transmembrane</keyword>
<keyword evidence="3" id="KW-1185">Reference proteome</keyword>
<dbReference type="PANTHER" id="PTHR35335:SF1">
    <property type="entry name" value="UPF0716 PROTEIN FXSA"/>
    <property type="match status" value="1"/>
</dbReference>
<evidence type="ECO:0000313" key="3">
    <source>
        <dbReference type="Proteomes" id="UP000322976"/>
    </source>
</evidence>
<sequence>MMLGRLIVLFITVSLLDLLLLIALGRYIGYLKTVLIVIGIGIIGAIIAEREGLYTFRRVRDEFYKGNLPTDELMDGVFVLAGGVMLITPGLITDVIGILCLIPKSRKYIKRFTLTYLKYLLNSRIFKIKLRR</sequence>
<dbReference type="AlphaFoldDB" id="A0A5D8QF48"/>
<dbReference type="Proteomes" id="UP000322976">
    <property type="component" value="Unassembled WGS sequence"/>
</dbReference>
<dbReference type="NCBIfam" id="NF008528">
    <property type="entry name" value="PRK11463.1-2"/>
    <property type="match status" value="1"/>
</dbReference>
<dbReference type="GO" id="GO:0016020">
    <property type="term" value="C:membrane"/>
    <property type="evidence" value="ECO:0007669"/>
    <property type="project" value="InterPro"/>
</dbReference>
<proteinExistence type="predicted"/>
<feature type="transmembrane region" description="Helical" evidence="1">
    <location>
        <begin position="6"/>
        <end position="23"/>
    </location>
</feature>
<feature type="transmembrane region" description="Helical" evidence="1">
    <location>
        <begin position="30"/>
        <end position="48"/>
    </location>
</feature>
<dbReference type="PANTHER" id="PTHR35335">
    <property type="entry name" value="UPF0716 PROTEIN FXSA"/>
    <property type="match status" value="1"/>
</dbReference>